<dbReference type="AlphaFoldDB" id="A0A1M5T4F8"/>
<reference evidence="2 3" key="1">
    <citation type="submission" date="2016-11" db="EMBL/GenBank/DDBJ databases">
        <authorList>
            <person name="Jaros S."/>
            <person name="Januszkiewicz K."/>
            <person name="Wedrychowicz H."/>
        </authorList>
    </citation>
    <scope>NUCLEOTIDE SEQUENCE [LARGE SCALE GENOMIC DNA]</scope>
    <source>
        <strain evidence="2 3">DSM 3089</strain>
    </source>
</reference>
<dbReference type="STRING" id="1121306.SAMN02745196_00427"/>
<dbReference type="Proteomes" id="UP000184526">
    <property type="component" value="Unassembled WGS sequence"/>
</dbReference>
<comment type="similarity">
    <text evidence="1">Belongs to the asp23 family.</text>
</comment>
<proteinExistence type="inferred from homology"/>
<organism evidence="2 3">
    <name type="scientific">Clostridium collagenovorans DSM 3089</name>
    <dbReference type="NCBI Taxonomy" id="1121306"/>
    <lineage>
        <taxon>Bacteria</taxon>
        <taxon>Bacillati</taxon>
        <taxon>Bacillota</taxon>
        <taxon>Clostridia</taxon>
        <taxon>Eubacteriales</taxon>
        <taxon>Clostridiaceae</taxon>
        <taxon>Clostridium</taxon>
    </lineage>
</organism>
<protein>
    <submittedName>
        <fullName evidence="2">Uncharacterized conserved protein YloU, alkaline shock protein (Asp23) family</fullName>
    </submittedName>
</protein>
<gene>
    <name evidence="2" type="ORF">SAMN02745196_00427</name>
</gene>
<dbReference type="Pfam" id="PF03780">
    <property type="entry name" value="Asp23"/>
    <property type="match status" value="1"/>
</dbReference>
<dbReference type="InterPro" id="IPR005531">
    <property type="entry name" value="Asp23"/>
</dbReference>
<evidence type="ECO:0000313" key="3">
    <source>
        <dbReference type="Proteomes" id="UP000184526"/>
    </source>
</evidence>
<evidence type="ECO:0000256" key="1">
    <source>
        <dbReference type="ARBA" id="ARBA00005721"/>
    </source>
</evidence>
<sequence length="131" mass="14438">MEQQDMYQLEDGVVRISDEVVCVIASMAASEVEGVEYVGQGVVAGLTDKLTNKKHQVKGVRVSISEESAQIDIFLSVAYGQKIHEVAEQVQKNVKRSVEAMTGLIVSQVNVYVQNVVVKKVETQSLEKIEE</sequence>
<name>A0A1M5T4F8_9CLOT</name>
<evidence type="ECO:0000313" key="2">
    <source>
        <dbReference type="EMBL" id="SHH45490.1"/>
    </source>
</evidence>
<dbReference type="PANTHER" id="PTHR34297">
    <property type="entry name" value="HYPOTHETICAL CYTOSOLIC PROTEIN-RELATED"/>
    <property type="match status" value="1"/>
</dbReference>
<dbReference type="RefSeq" id="WP_072829583.1">
    <property type="nucleotide sequence ID" value="NZ_FQXP01000003.1"/>
</dbReference>
<keyword evidence="3" id="KW-1185">Reference proteome</keyword>
<dbReference type="EMBL" id="FQXP01000003">
    <property type="protein sequence ID" value="SHH45490.1"/>
    <property type="molecule type" value="Genomic_DNA"/>
</dbReference>
<dbReference type="OrthoDB" id="9793465at2"/>
<accession>A0A1M5T4F8</accession>
<dbReference type="PANTHER" id="PTHR34297:SF2">
    <property type="entry name" value="ASP23_GLS24 FAMILY ENVELOPE STRESS RESPONSE PROTEIN"/>
    <property type="match status" value="1"/>
</dbReference>